<keyword evidence="2" id="KW-1185">Reference proteome</keyword>
<name>A0ACC1QT09_9HYPO</name>
<dbReference type="EMBL" id="JANAKD010000586">
    <property type="protein sequence ID" value="KAJ3492561.1"/>
    <property type="molecule type" value="Genomic_DNA"/>
</dbReference>
<gene>
    <name evidence="1" type="ORF">NLG97_g5309</name>
</gene>
<evidence type="ECO:0000313" key="2">
    <source>
        <dbReference type="Proteomes" id="UP001148737"/>
    </source>
</evidence>
<proteinExistence type="predicted"/>
<organism evidence="1 2">
    <name type="scientific">Lecanicillium saksenae</name>
    <dbReference type="NCBI Taxonomy" id="468837"/>
    <lineage>
        <taxon>Eukaryota</taxon>
        <taxon>Fungi</taxon>
        <taxon>Dikarya</taxon>
        <taxon>Ascomycota</taxon>
        <taxon>Pezizomycotina</taxon>
        <taxon>Sordariomycetes</taxon>
        <taxon>Hypocreomycetidae</taxon>
        <taxon>Hypocreales</taxon>
        <taxon>Cordycipitaceae</taxon>
        <taxon>Lecanicillium</taxon>
    </lineage>
</organism>
<dbReference type="Proteomes" id="UP001148737">
    <property type="component" value="Unassembled WGS sequence"/>
</dbReference>
<accession>A0ACC1QT09</accession>
<evidence type="ECO:0000313" key="1">
    <source>
        <dbReference type="EMBL" id="KAJ3492561.1"/>
    </source>
</evidence>
<reference evidence="1" key="1">
    <citation type="submission" date="2022-07" db="EMBL/GenBank/DDBJ databases">
        <title>Genome Sequence of Lecanicillium saksenae.</title>
        <authorList>
            <person name="Buettner E."/>
        </authorList>
    </citation>
    <scope>NUCLEOTIDE SEQUENCE</scope>
    <source>
        <strain evidence="1">VT-O1</strain>
    </source>
</reference>
<sequence length="1463" mass="159088">MDNECINDGSLGPAVQGCRGDFDFTQKFEQVVFSLIPTAAFLVLSGALVYRQAGRPRLVSGAYFQLIKIGAIAIYTATQLALLVLAIVADVGPSQELFIASQALSFTAGLVMILVSFLEHARSRRTSALLNFYVFLTLLFDIVRARTLWLSAQNHLEDVFARVFTVSIGLKALVLALETRNKERWITWNGEHSPEETSGIFGLAVLSWLKQLFLRGFRGTLQFQDLYGLDRALSAEVATSKLMGALKDTRRGKKSVSLFRALLIAFKWEFLAPVLPQLALIGFQFSQSFFLLALIRYVGLGDEAPSNQGYGLIGACVLVYIGMATSSSYYGYYKERAVCMVRACLCTAIYQKTTEVTTAVANDGTPLTLMSNDVESVELGIDDLHLMWSSVVKVSIGSALLYTKIGLPFMTPIVVIFLCTIVLFCAMTLAGARRAAWMKRIETRVSQTATAIASMKYYKMLGISESVAERLHGLRLVEIQAGTKFRYILLSAFVLSYIPTAASPVITFALTSRSIDAATLFVSLSFIGLTTSPLSSLFQGIPTIISAFTSLHRIEAYLTSKSREDFRIEPTSTDGQMESSPPSRGEEAISAASSLAQQPVFDISNASFGWNGKAVLKDVNLTILRSQLCMVIGPIGSGKTTLCRALLGELSMALGSTKIGYSGKSTGYCAQSPSLSDTTVKENIVGFSPFDQKKYDSVIHATMLNTDLDVLPKGQNTKIGSNGIVLSGGQKQRVALARALFAEADVMIFDDIFSGLDANTETEVFSRVFGSNGILRKRGTTVILSTHSVRHIPRADHIIVLGNEGTIVEQGSFDVLSAGGKYVADLSLQADDVAVEKNEEDEKSSAVPMPSRAEDARAEAEMLKRPASDWSVYVHYLQNITKTSSITFGLLCVVAGASTNFSTIWLSYWSEDTFHHSRSFYVGLYGLIAAVQILSSAVGAKIGMVDIVASSAANLHKSVITTVSKAPLALFTSTDTGAITNLFSQDTMLVDGELPLAFINTGAALAVLLGNFFVVATASPYLIISYPFILALLFSLQMFYLRTSRQLRLLDLEAKSPLYTHYIDTQSGLATIRAFGWEEHEKERNRSLLNASQRPKYLLAMIQIWLQTNLTLLVGVIAVILTALATQLKTGTGFTGASLVTLMSLTGSINQLMRNYAELETSIGAVNRIRMFSSTIKPEDEGDEDSPVPEAWPSQCDFQLDSVSATYSTKDDTEAQDSAAEKPTALAINNISLSIPRGQRVAICGRTGSGKSSLMLLLLRLLNPLASSPDLTIDGLPLSRINRTTLRQRIIVVPQEVVFLPGLNSIKSNLDPLGLATGEECLAVLRAVGLSEFVDGLGGTDTPMAADSLSAGQQQLFSLARAVLRRRVKDRSFGPSHGGGVLLLDEMNSKLDDDTDRVMQQIVRQEFEGYTIIMIAHRLDIVVNMCDRVLVMEKGSVVEDGGPKALIATENSQFSELWKENSR</sequence>
<protein>
    <submittedName>
        <fullName evidence="1">Uncharacterized protein</fullName>
    </submittedName>
</protein>
<comment type="caution">
    <text evidence="1">The sequence shown here is derived from an EMBL/GenBank/DDBJ whole genome shotgun (WGS) entry which is preliminary data.</text>
</comment>